<name>A0ABW4R5W5_9RHOB</name>
<evidence type="ECO:0008006" key="3">
    <source>
        <dbReference type="Google" id="ProtNLM"/>
    </source>
</evidence>
<evidence type="ECO:0000313" key="2">
    <source>
        <dbReference type="Proteomes" id="UP001597213"/>
    </source>
</evidence>
<evidence type="ECO:0000313" key="1">
    <source>
        <dbReference type="EMBL" id="MFD1881577.1"/>
    </source>
</evidence>
<sequence length="364" mass="40174">MADEDQISADLGREKAALSDLELAMPGFPTLVFRTAFPEQLDWFDNEEEVTEFAESALFTEFRRLWLGYEPAERDKLEISIYGARIIPERVALPADYGRLFASKWGPDNFGVDGNQFDFGEVLTGETTSGFDWRVRISVWRRGDALLIIRARTNADELERLRPQLAAFIGSLEFTEPADDPIMAGLVRHSITLPSGATFDYGLPPHWKVFTDADAGGRPIAAAVYLDRADQGGNSAIGIFGITVPEGAKAADAPLRDIASGTSDLLLENLLPEVKTTRRPMQEDNISGFRPDTPGMLFLDRLDAPEHRPMGAAGFFLALPTDVVGYSAITAYPTDQEAMGLLMHANFIQRLVVDDLRRQFGASE</sequence>
<protein>
    <recommendedName>
        <fullName evidence="3">Suppressor of fused protein (SUFU)</fullName>
    </recommendedName>
</protein>
<reference evidence="2" key="1">
    <citation type="journal article" date="2019" name="Int. J. Syst. Evol. Microbiol.">
        <title>The Global Catalogue of Microorganisms (GCM) 10K type strain sequencing project: providing services to taxonomists for standard genome sequencing and annotation.</title>
        <authorList>
            <consortium name="The Broad Institute Genomics Platform"/>
            <consortium name="The Broad Institute Genome Sequencing Center for Infectious Disease"/>
            <person name="Wu L."/>
            <person name="Ma J."/>
        </authorList>
    </citation>
    <scope>NUCLEOTIDE SEQUENCE [LARGE SCALE GENOMIC DNA]</scope>
    <source>
        <strain evidence="2">CCUG 56029</strain>
    </source>
</reference>
<dbReference type="EMBL" id="JBHUEN010000020">
    <property type="protein sequence ID" value="MFD1881577.1"/>
    <property type="molecule type" value="Genomic_DNA"/>
</dbReference>
<proteinExistence type="predicted"/>
<accession>A0ABW4R5W5</accession>
<organism evidence="1 2">
    <name type="scientific">Paracoccus pacificus</name>
    <dbReference type="NCBI Taxonomy" id="1463598"/>
    <lineage>
        <taxon>Bacteria</taxon>
        <taxon>Pseudomonadati</taxon>
        <taxon>Pseudomonadota</taxon>
        <taxon>Alphaproteobacteria</taxon>
        <taxon>Rhodobacterales</taxon>
        <taxon>Paracoccaceae</taxon>
        <taxon>Paracoccus</taxon>
    </lineage>
</organism>
<gene>
    <name evidence="1" type="ORF">ACFSCT_07605</name>
</gene>
<comment type="caution">
    <text evidence="1">The sequence shown here is derived from an EMBL/GenBank/DDBJ whole genome shotgun (WGS) entry which is preliminary data.</text>
</comment>
<keyword evidence="2" id="KW-1185">Reference proteome</keyword>
<dbReference type="Proteomes" id="UP001597213">
    <property type="component" value="Unassembled WGS sequence"/>
</dbReference>
<dbReference type="RefSeq" id="WP_379141552.1">
    <property type="nucleotide sequence ID" value="NZ_JBHUEN010000020.1"/>
</dbReference>